<dbReference type="Pfam" id="PF00646">
    <property type="entry name" value="F-box"/>
    <property type="match status" value="2"/>
</dbReference>
<dbReference type="AlphaFoldDB" id="A0AAD8TW09"/>
<dbReference type="InterPro" id="IPR055411">
    <property type="entry name" value="LRR_FXL15/At3g58940/PEG3-like"/>
</dbReference>
<dbReference type="SMART" id="SM00256">
    <property type="entry name" value="FBOX"/>
    <property type="match status" value="2"/>
</dbReference>
<organism evidence="2 3">
    <name type="scientific">Lolium multiflorum</name>
    <name type="common">Italian ryegrass</name>
    <name type="synonym">Lolium perenne subsp. multiflorum</name>
    <dbReference type="NCBI Taxonomy" id="4521"/>
    <lineage>
        <taxon>Eukaryota</taxon>
        <taxon>Viridiplantae</taxon>
        <taxon>Streptophyta</taxon>
        <taxon>Embryophyta</taxon>
        <taxon>Tracheophyta</taxon>
        <taxon>Spermatophyta</taxon>
        <taxon>Magnoliopsida</taxon>
        <taxon>Liliopsida</taxon>
        <taxon>Poales</taxon>
        <taxon>Poaceae</taxon>
        <taxon>BOP clade</taxon>
        <taxon>Pooideae</taxon>
        <taxon>Poodae</taxon>
        <taxon>Poeae</taxon>
        <taxon>Poeae Chloroplast Group 2 (Poeae type)</taxon>
        <taxon>Loliodinae</taxon>
        <taxon>Loliinae</taxon>
        <taxon>Lolium</taxon>
    </lineage>
</organism>
<evidence type="ECO:0000313" key="2">
    <source>
        <dbReference type="EMBL" id="KAK1693132.1"/>
    </source>
</evidence>
<gene>
    <name evidence="2" type="ORF">QYE76_009829</name>
</gene>
<dbReference type="PANTHER" id="PTHR34709:SF68">
    <property type="entry name" value="OS07G0550432 PROTEIN"/>
    <property type="match status" value="1"/>
</dbReference>
<evidence type="ECO:0000259" key="1">
    <source>
        <dbReference type="PROSITE" id="PS50181"/>
    </source>
</evidence>
<feature type="domain" description="F-box" evidence="1">
    <location>
        <begin position="12"/>
        <end position="61"/>
    </location>
</feature>
<dbReference type="SUPFAM" id="SSF81383">
    <property type="entry name" value="F-box domain"/>
    <property type="match status" value="2"/>
</dbReference>
<dbReference type="Gene3D" id="1.20.1280.50">
    <property type="match status" value="1"/>
</dbReference>
<dbReference type="InterPro" id="IPR036047">
    <property type="entry name" value="F-box-like_dom_sf"/>
</dbReference>
<dbReference type="PANTHER" id="PTHR34709">
    <property type="entry name" value="OS10G0396666 PROTEIN"/>
    <property type="match status" value="1"/>
</dbReference>
<protein>
    <recommendedName>
        <fullName evidence="1">F-box domain-containing protein</fullName>
    </recommendedName>
</protein>
<dbReference type="Pfam" id="PF24758">
    <property type="entry name" value="LRR_At5g56370"/>
    <property type="match status" value="1"/>
</dbReference>
<dbReference type="Proteomes" id="UP001231189">
    <property type="component" value="Unassembled WGS sequence"/>
</dbReference>
<reference evidence="2" key="1">
    <citation type="submission" date="2023-07" db="EMBL/GenBank/DDBJ databases">
        <title>A chromosome-level genome assembly of Lolium multiflorum.</title>
        <authorList>
            <person name="Chen Y."/>
            <person name="Copetti D."/>
            <person name="Kolliker R."/>
            <person name="Studer B."/>
        </authorList>
    </citation>
    <scope>NUCLEOTIDE SEQUENCE</scope>
    <source>
        <strain evidence="2">02402/16</strain>
        <tissue evidence="2">Leaf</tissue>
    </source>
</reference>
<proteinExistence type="predicted"/>
<dbReference type="InterPro" id="IPR055312">
    <property type="entry name" value="FBL15-like"/>
</dbReference>
<comment type="caution">
    <text evidence="2">The sequence shown here is derived from an EMBL/GenBank/DDBJ whole genome shotgun (WGS) entry which is preliminary data.</text>
</comment>
<evidence type="ECO:0000313" key="3">
    <source>
        <dbReference type="Proteomes" id="UP001231189"/>
    </source>
</evidence>
<accession>A0AAD8TW09</accession>
<sequence>MEDCRRRPGGGKDRISGLPDELLHDILRRLHSTPAAARTSALSRRWRRVWTRSPDLVFGDDLIHGLEGGGTSFLDGLDAALAAYSDDQAVHFDSLKITVPRTCGENFPAPRVAPWLRFASRRLAGALYLSVPYQPWPRVNREDDEIELLPCEGATKIELQLGSRFLLRIPQAGTFEALSDLEIRLATMDGRELTFLVSSQCPRLQNLTLVVHLLAASDVALRSATLRSLVFHVRNTLRLDIAAPMLQNLDVSKVADAHIAAPNLADVGLSSTDVVFADAARHLRRLAVRQCSVLAPLMRRFDSVNTLQLQTPKGLGSYKTFLDGTNNLPKCEILSVSSLWVCKHAFKASLMYLLRRCNGIRRLHLLFKFPSMNPNCYSDCPCRLRESPLTDRIILDSLQGIQIRVLRGSANKFVEFLEQLLSSIWSTTKLISLKSVEMNIMCHGSPLSDQLCKKIKMEDRRRRAGGGKDRISGLPDELLHVILRCLRSAPAAARTSALSRRWRRVWAHSSDLVFGDDLIRGVEGGGTSFLDALDAALAAYSDDPAAHVGRIKITVPRTCGAKVTGRRVAPWLRFASRRLAGTFYLFVPYHWHPSPRANLEDDELELPPCGGATAIELRLGSRFRLRFLPAGTFAALADLKIHSATVVGRELEVLVSSQCPRLRNLDLVVNLLAASDIAVRSATLRRLKFYVLDTRRLHITAPMLEILDVSQVADAHIAAPNLAEVLLSSTNVFFADTGRHLRRLAIMLCSATAPLMRRLDSVTGRYRTGWHELLPKCEILCVSSSGLNVHAFEPFLLHILRKGNTIRKLLLYFAFPLMKPYCSLDCPCRLPESPMTNKTILDSLEEIEIHVGGSAHKVDKFVELLKQLLSNIWSTTTLVKLKSVEMNMLCPDSPLSDELCKKICGMCPSNIRIKSNVFPKVLPQD</sequence>
<dbReference type="PROSITE" id="PS50181">
    <property type="entry name" value="FBOX"/>
    <property type="match status" value="1"/>
</dbReference>
<name>A0AAD8TW09_LOLMU</name>
<dbReference type="InterPro" id="IPR001810">
    <property type="entry name" value="F-box_dom"/>
</dbReference>
<keyword evidence="3" id="KW-1185">Reference proteome</keyword>
<dbReference type="EMBL" id="JAUUTY010000001">
    <property type="protein sequence ID" value="KAK1693132.1"/>
    <property type="molecule type" value="Genomic_DNA"/>
</dbReference>